<gene>
    <name evidence="8" type="ORF">HHK36_020539</name>
</gene>
<dbReference type="OrthoDB" id="63113at2759"/>
<organism evidence="8 9">
    <name type="scientific">Tetracentron sinense</name>
    <name type="common">Spur-leaf</name>
    <dbReference type="NCBI Taxonomy" id="13715"/>
    <lineage>
        <taxon>Eukaryota</taxon>
        <taxon>Viridiplantae</taxon>
        <taxon>Streptophyta</taxon>
        <taxon>Embryophyta</taxon>
        <taxon>Tracheophyta</taxon>
        <taxon>Spermatophyta</taxon>
        <taxon>Magnoliopsida</taxon>
        <taxon>Trochodendrales</taxon>
        <taxon>Trochodendraceae</taxon>
        <taxon>Tetracentron</taxon>
    </lineage>
</organism>
<evidence type="ECO:0000256" key="3">
    <source>
        <dbReference type="ARBA" id="ARBA00006483"/>
    </source>
</evidence>
<comment type="subcellular location">
    <subcellularLocation>
        <location evidence="2 7">Membrane</location>
        <topology evidence="2 7">Multi-pass membrane protein</topology>
    </subcellularLocation>
</comment>
<dbReference type="GO" id="GO:0016192">
    <property type="term" value="P:vesicle-mediated transport"/>
    <property type="evidence" value="ECO:0007669"/>
    <property type="project" value="TreeGrafter"/>
</dbReference>
<keyword evidence="5 7" id="KW-1133">Transmembrane helix</keyword>
<comment type="similarity">
    <text evidence="3 7">Belongs to the PRA1 family.</text>
</comment>
<comment type="caution">
    <text evidence="8">The sequence shown here is derived from an EMBL/GenBank/DDBJ whole genome shotgun (WGS) entry which is preliminary data.</text>
</comment>
<comment type="function">
    <text evidence="1 7">May be involved in both secretory and endocytic intracellular trafficking in the endosomal/prevacuolar compartments.</text>
</comment>
<evidence type="ECO:0000313" key="9">
    <source>
        <dbReference type="Proteomes" id="UP000655225"/>
    </source>
</evidence>
<dbReference type="Pfam" id="PF03208">
    <property type="entry name" value="PRA1"/>
    <property type="match status" value="1"/>
</dbReference>
<sequence length="248" mass="27559">MAKDGLLGCWVGVSRGEKRGSGDVSLGCWVGLAIDTEAEKDCVWISAKMSQTVPTGYGTVPTSVASSSNSGLEFFSRAKERGKSIFITRRPWKELADLSAFTRPYSCSEAMIRVKRNLSYFRVNYAIIVLLILFLSLLWHPISMIVFLIVFVGWFFLFFVRDEPLVVFNRVFDDRVVLIVLAAVTIVALVLTRVWLNVLVSLVIGAVIVGLHAVFRVTYDLYMDEQEAADGGMLSVVGSPLRATYSRV</sequence>
<keyword evidence="4 7" id="KW-0812">Transmembrane</keyword>
<dbReference type="AlphaFoldDB" id="A0A834YXA7"/>
<dbReference type="InterPro" id="IPR004895">
    <property type="entry name" value="Prenylated_rab_accept_PRA1"/>
</dbReference>
<dbReference type="GO" id="GO:0016020">
    <property type="term" value="C:membrane"/>
    <property type="evidence" value="ECO:0007669"/>
    <property type="project" value="UniProtKB-SubCell"/>
</dbReference>
<protein>
    <recommendedName>
        <fullName evidence="7">PRA1 family protein</fullName>
    </recommendedName>
</protein>
<dbReference type="Proteomes" id="UP000655225">
    <property type="component" value="Unassembled WGS sequence"/>
</dbReference>
<reference evidence="8 9" key="1">
    <citation type="submission" date="2020-04" db="EMBL/GenBank/DDBJ databases">
        <title>Plant Genome Project.</title>
        <authorList>
            <person name="Zhang R.-G."/>
        </authorList>
    </citation>
    <scope>NUCLEOTIDE SEQUENCE [LARGE SCALE GENOMIC DNA]</scope>
    <source>
        <strain evidence="8">YNK0</strain>
        <tissue evidence="8">Leaf</tissue>
    </source>
</reference>
<evidence type="ECO:0000256" key="6">
    <source>
        <dbReference type="ARBA" id="ARBA00023136"/>
    </source>
</evidence>
<dbReference type="EMBL" id="JABCRI010000014">
    <property type="protein sequence ID" value="KAF8394331.1"/>
    <property type="molecule type" value="Genomic_DNA"/>
</dbReference>
<evidence type="ECO:0000313" key="8">
    <source>
        <dbReference type="EMBL" id="KAF8394331.1"/>
    </source>
</evidence>
<accession>A0A834YXA7</accession>
<evidence type="ECO:0000256" key="1">
    <source>
        <dbReference type="ARBA" id="ARBA00002501"/>
    </source>
</evidence>
<proteinExistence type="inferred from homology"/>
<evidence type="ECO:0000256" key="4">
    <source>
        <dbReference type="ARBA" id="ARBA00022692"/>
    </source>
</evidence>
<dbReference type="OMA" id="WISAKMS"/>
<feature type="transmembrane region" description="Helical" evidence="7">
    <location>
        <begin position="144"/>
        <end position="160"/>
    </location>
</feature>
<evidence type="ECO:0000256" key="5">
    <source>
        <dbReference type="ARBA" id="ARBA00022989"/>
    </source>
</evidence>
<feature type="transmembrane region" description="Helical" evidence="7">
    <location>
        <begin position="120"/>
        <end position="138"/>
    </location>
</feature>
<dbReference type="GO" id="GO:0005794">
    <property type="term" value="C:Golgi apparatus"/>
    <property type="evidence" value="ECO:0007669"/>
    <property type="project" value="TreeGrafter"/>
</dbReference>
<evidence type="ECO:0000256" key="2">
    <source>
        <dbReference type="ARBA" id="ARBA00004141"/>
    </source>
</evidence>
<dbReference type="GO" id="GO:0005783">
    <property type="term" value="C:endoplasmic reticulum"/>
    <property type="evidence" value="ECO:0007669"/>
    <property type="project" value="TreeGrafter"/>
</dbReference>
<dbReference type="PANTHER" id="PTHR19317:SF84">
    <property type="entry name" value="PRA1 FAMILY PROTEIN"/>
    <property type="match status" value="1"/>
</dbReference>
<feature type="transmembrane region" description="Helical" evidence="7">
    <location>
        <begin position="198"/>
        <end position="215"/>
    </location>
</feature>
<keyword evidence="6 7" id="KW-0472">Membrane</keyword>
<feature type="transmembrane region" description="Helical" evidence="7">
    <location>
        <begin position="172"/>
        <end position="192"/>
    </location>
</feature>
<dbReference type="PANTHER" id="PTHR19317">
    <property type="entry name" value="PRENYLATED RAB ACCEPTOR 1-RELATED"/>
    <property type="match status" value="1"/>
</dbReference>
<keyword evidence="7" id="KW-0813">Transport</keyword>
<keyword evidence="9" id="KW-1185">Reference proteome</keyword>
<evidence type="ECO:0000256" key="7">
    <source>
        <dbReference type="RuleBase" id="RU363107"/>
    </source>
</evidence>
<name>A0A834YXA7_TETSI</name>